<comment type="caution">
    <text evidence="2">The sequence shown here is derived from an EMBL/GenBank/DDBJ whole genome shotgun (WGS) entry which is preliminary data.</text>
</comment>
<sequence>MSRVLLQNVKETATSYILSFHLQGIPISIVQVEGEGSGSFLWVRYGRQLAHKVELSTDANVDAATATWYSSSSTLNVTVPKMKNIKYPYEQPNKPKMTVPPRVPISRAR</sequence>
<dbReference type="AlphaFoldDB" id="A0A8T2SIH9"/>
<evidence type="ECO:0000313" key="3">
    <source>
        <dbReference type="Proteomes" id="UP000825935"/>
    </source>
</evidence>
<name>A0A8T2SIH9_CERRI</name>
<organism evidence="2 3">
    <name type="scientific">Ceratopteris richardii</name>
    <name type="common">Triangle waterfern</name>
    <dbReference type="NCBI Taxonomy" id="49495"/>
    <lineage>
        <taxon>Eukaryota</taxon>
        <taxon>Viridiplantae</taxon>
        <taxon>Streptophyta</taxon>
        <taxon>Embryophyta</taxon>
        <taxon>Tracheophyta</taxon>
        <taxon>Polypodiopsida</taxon>
        <taxon>Polypodiidae</taxon>
        <taxon>Polypodiales</taxon>
        <taxon>Pteridineae</taxon>
        <taxon>Pteridaceae</taxon>
        <taxon>Parkerioideae</taxon>
        <taxon>Ceratopteris</taxon>
    </lineage>
</organism>
<reference evidence="2" key="1">
    <citation type="submission" date="2021-08" db="EMBL/GenBank/DDBJ databases">
        <title>WGS assembly of Ceratopteris richardii.</title>
        <authorList>
            <person name="Marchant D.B."/>
            <person name="Chen G."/>
            <person name="Jenkins J."/>
            <person name="Shu S."/>
            <person name="Leebens-Mack J."/>
            <person name="Grimwood J."/>
            <person name="Schmutz J."/>
            <person name="Soltis P."/>
            <person name="Soltis D."/>
            <person name="Chen Z.-H."/>
        </authorList>
    </citation>
    <scope>NUCLEOTIDE SEQUENCE</scope>
    <source>
        <strain evidence="2">Whitten #5841</strain>
        <tissue evidence="2">Leaf</tissue>
    </source>
</reference>
<dbReference type="CDD" id="cd00298">
    <property type="entry name" value="ACD_sHsps_p23-like"/>
    <property type="match status" value="1"/>
</dbReference>
<proteinExistence type="predicted"/>
<dbReference type="Proteomes" id="UP000825935">
    <property type="component" value="Chromosome 20"/>
</dbReference>
<evidence type="ECO:0000256" key="1">
    <source>
        <dbReference type="SAM" id="MobiDB-lite"/>
    </source>
</evidence>
<dbReference type="EMBL" id="CM035425">
    <property type="protein sequence ID" value="KAH7332302.1"/>
    <property type="molecule type" value="Genomic_DNA"/>
</dbReference>
<evidence type="ECO:0000313" key="2">
    <source>
        <dbReference type="EMBL" id="KAH7332302.1"/>
    </source>
</evidence>
<gene>
    <name evidence="2" type="ORF">KP509_20G080700</name>
</gene>
<feature type="region of interest" description="Disordered" evidence="1">
    <location>
        <begin position="89"/>
        <end position="109"/>
    </location>
</feature>
<protein>
    <submittedName>
        <fullName evidence="2">Uncharacterized protein</fullName>
    </submittedName>
</protein>
<keyword evidence="3" id="KW-1185">Reference proteome</keyword>
<accession>A0A8T2SIH9</accession>